<name>A0A7C5UX34_9CREN</name>
<comment type="caution">
    <text evidence="1">The sequence shown here is derived from an EMBL/GenBank/DDBJ whole genome shotgun (WGS) entry which is preliminary data.</text>
</comment>
<reference evidence="1" key="1">
    <citation type="journal article" date="2020" name="mSystems">
        <title>Genome- and Community-Level Interaction Insights into Carbon Utilization and Element Cycling Functions of Hydrothermarchaeota in Hydrothermal Sediment.</title>
        <authorList>
            <person name="Zhou Z."/>
            <person name="Liu Y."/>
            <person name="Xu W."/>
            <person name="Pan J."/>
            <person name="Luo Z.H."/>
            <person name="Li M."/>
        </authorList>
    </citation>
    <scope>NUCLEOTIDE SEQUENCE [LARGE SCALE GENOMIC DNA]</scope>
    <source>
        <strain evidence="1">SpSt-1</strain>
    </source>
</reference>
<protein>
    <submittedName>
        <fullName evidence="1">Uncharacterized protein</fullName>
    </submittedName>
</protein>
<evidence type="ECO:0000313" key="1">
    <source>
        <dbReference type="EMBL" id="HHR96064.1"/>
    </source>
</evidence>
<gene>
    <name evidence="1" type="ORF">ENL47_04450</name>
</gene>
<dbReference type="EMBL" id="DRUB01000081">
    <property type="protein sequence ID" value="HHR96064.1"/>
    <property type="molecule type" value="Genomic_DNA"/>
</dbReference>
<proteinExistence type="predicted"/>
<sequence length="133" mass="15210">MNRIKWSEIVEKLNKNAPDIYMECPSCISPESCINELPITLPVNIVTLNSCCSCLLSYVLDLIPNIGRIYLQSKTSNEYTSIYILNDVVLEISEDRTLIVPIDKIQEFIELLKELDNESSISIIKWLEDEGLK</sequence>
<accession>A0A7C5UX34</accession>
<dbReference type="AlphaFoldDB" id="A0A7C5UX34"/>
<organism evidence="1">
    <name type="scientific">Ignisphaera aggregans</name>
    <dbReference type="NCBI Taxonomy" id="334771"/>
    <lineage>
        <taxon>Archaea</taxon>
        <taxon>Thermoproteota</taxon>
        <taxon>Thermoprotei</taxon>
        <taxon>Desulfurococcales</taxon>
        <taxon>Desulfurococcaceae</taxon>
        <taxon>Ignisphaera</taxon>
    </lineage>
</organism>